<evidence type="ECO:0000313" key="14">
    <source>
        <dbReference type="Proteomes" id="UP001501509"/>
    </source>
</evidence>
<dbReference type="PANTHER" id="PTHR43221">
    <property type="entry name" value="PROTEASE HTPX"/>
    <property type="match status" value="1"/>
</dbReference>
<dbReference type="PANTHER" id="PTHR43221:SF2">
    <property type="entry name" value="PROTEASE HTPX HOMOLOG"/>
    <property type="match status" value="1"/>
</dbReference>
<dbReference type="RefSeq" id="WP_344537726.1">
    <property type="nucleotide sequence ID" value="NZ_BAAATD010000001.1"/>
</dbReference>
<dbReference type="Proteomes" id="UP001501509">
    <property type="component" value="Unassembled WGS sequence"/>
</dbReference>
<keyword evidence="2 10" id="KW-0645">Protease</keyword>
<evidence type="ECO:0000256" key="2">
    <source>
        <dbReference type="ARBA" id="ARBA00022670"/>
    </source>
</evidence>
<dbReference type="InterPro" id="IPR050083">
    <property type="entry name" value="HtpX_protease"/>
</dbReference>
<keyword evidence="8 10" id="KW-0482">Metalloprotease</keyword>
<name>A0ABN3PCS3_9ACTN</name>
<dbReference type="GO" id="GO:0008237">
    <property type="term" value="F:metallopeptidase activity"/>
    <property type="evidence" value="ECO:0007669"/>
    <property type="project" value="UniProtKB-KW"/>
</dbReference>
<gene>
    <name evidence="13" type="primary">htpX_2</name>
    <name evidence="13" type="ORF">GCM10010411_07880</name>
</gene>
<feature type="transmembrane region" description="Helical" evidence="11">
    <location>
        <begin position="39"/>
        <end position="58"/>
    </location>
</feature>
<comment type="similarity">
    <text evidence="10">Belongs to the peptidase M48 family.</text>
</comment>
<evidence type="ECO:0000256" key="11">
    <source>
        <dbReference type="SAM" id="Phobius"/>
    </source>
</evidence>
<keyword evidence="14" id="KW-1185">Reference proteome</keyword>
<sequence>MPARYARERGLTWRMVLAMAMLAVLYGLLVTPFFQISALWGLVAAGAVVLLLVAQIGYADQVALWAMDAREVTDDEEPELHALVDRLCMSSGLPKPRVAVADTDVPNAFAAGCRRDRTVVCVTTGLRDRLETAELEGVLAHEMAHLAHRDVVVATIAGFPAFCGGLIITTVSGLLLGEGRPAARVAGVVLLPMVPLAALLFPVSLLLDLAISRHRELCADRTGALLTGRPAAASAALTKICAEIESAPAAELRGLRPLNGVLTVPARARGRAARELLSTHPPVEERVRRLTEVSERLASGRR</sequence>
<feature type="domain" description="Peptidase M48" evidence="12">
    <location>
        <begin position="76"/>
        <end position="292"/>
    </location>
</feature>
<dbReference type="Pfam" id="PF01435">
    <property type="entry name" value="Peptidase_M48"/>
    <property type="match status" value="1"/>
</dbReference>
<keyword evidence="4" id="KW-0479">Metal-binding</keyword>
<keyword evidence="7 11" id="KW-1133">Transmembrane helix</keyword>
<evidence type="ECO:0000256" key="7">
    <source>
        <dbReference type="ARBA" id="ARBA00022989"/>
    </source>
</evidence>
<feature type="transmembrane region" description="Helical" evidence="11">
    <location>
        <begin position="151"/>
        <end position="176"/>
    </location>
</feature>
<dbReference type="InterPro" id="IPR001915">
    <property type="entry name" value="Peptidase_M48"/>
</dbReference>
<accession>A0ABN3PCS3</accession>
<comment type="cofactor">
    <cofactor evidence="10">
        <name>Zn(2+)</name>
        <dbReference type="ChEBI" id="CHEBI:29105"/>
    </cofactor>
    <text evidence="10">Binds 1 zinc ion per subunit.</text>
</comment>
<feature type="transmembrane region" description="Helical" evidence="11">
    <location>
        <begin position="12"/>
        <end position="33"/>
    </location>
</feature>
<proteinExistence type="inferred from homology"/>
<evidence type="ECO:0000256" key="9">
    <source>
        <dbReference type="ARBA" id="ARBA00023136"/>
    </source>
</evidence>
<protein>
    <submittedName>
        <fullName evidence="13">Zinc metalloprotease HtpX</fullName>
    </submittedName>
</protein>
<evidence type="ECO:0000256" key="4">
    <source>
        <dbReference type="ARBA" id="ARBA00022723"/>
    </source>
</evidence>
<dbReference type="Gene3D" id="3.30.2010.10">
    <property type="entry name" value="Metalloproteases ('zincins'), catalytic domain"/>
    <property type="match status" value="1"/>
</dbReference>
<evidence type="ECO:0000256" key="10">
    <source>
        <dbReference type="RuleBase" id="RU003983"/>
    </source>
</evidence>
<keyword evidence="3 11" id="KW-0812">Transmembrane</keyword>
<evidence type="ECO:0000256" key="5">
    <source>
        <dbReference type="ARBA" id="ARBA00022801"/>
    </source>
</evidence>
<dbReference type="EMBL" id="BAAATD010000001">
    <property type="protein sequence ID" value="GAA2577747.1"/>
    <property type="molecule type" value="Genomic_DNA"/>
</dbReference>
<keyword evidence="9 11" id="KW-0472">Membrane</keyword>
<evidence type="ECO:0000256" key="1">
    <source>
        <dbReference type="ARBA" id="ARBA00022475"/>
    </source>
</evidence>
<evidence type="ECO:0000259" key="12">
    <source>
        <dbReference type="Pfam" id="PF01435"/>
    </source>
</evidence>
<evidence type="ECO:0000256" key="6">
    <source>
        <dbReference type="ARBA" id="ARBA00022833"/>
    </source>
</evidence>
<evidence type="ECO:0000313" key="13">
    <source>
        <dbReference type="EMBL" id="GAA2577747.1"/>
    </source>
</evidence>
<reference evidence="13 14" key="1">
    <citation type="journal article" date="2019" name="Int. J. Syst. Evol. Microbiol.">
        <title>The Global Catalogue of Microorganisms (GCM) 10K type strain sequencing project: providing services to taxonomists for standard genome sequencing and annotation.</title>
        <authorList>
            <consortium name="The Broad Institute Genomics Platform"/>
            <consortium name="The Broad Institute Genome Sequencing Center for Infectious Disease"/>
            <person name="Wu L."/>
            <person name="Ma J."/>
        </authorList>
    </citation>
    <scope>NUCLEOTIDE SEQUENCE [LARGE SCALE GENOMIC DNA]</scope>
    <source>
        <strain evidence="13 14">JCM 6833</strain>
    </source>
</reference>
<evidence type="ECO:0000256" key="3">
    <source>
        <dbReference type="ARBA" id="ARBA00022692"/>
    </source>
</evidence>
<comment type="caution">
    <text evidence="13">The sequence shown here is derived from an EMBL/GenBank/DDBJ whole genome shotgun (WGS) entry which is preliminary data.</text>
</comment>
<feature type="transmembrane region" description="Helical" evidence="11">
    <location>
        <begin position="182"/>
        <end position="207"/>
    </location>
</feature>
<keyword evidence="1" id="KW-1003">Cell membrane</keyword>
<organism evidence="13 14">
    <name type="scientific">Actinomadura fulvescens</name>
    <dbReference type="NCBI Taxonomy" id="46160"/>
    <lineage>
        <taxon>Bacteria</taxon>
        <taxon>Bacillati</taxon>
        <taxon>Actinomycetota</taxon>
        <taxon>Actinomycetes</taxon>
        <taxon>Streptosporangiales</taxon>
        <taxon>Thermomonosporaceae</taxon>
        <taxon>Actinomadura</taxon>
    </lineage>
</organism>
<keyword evidence="5 10" id="KW-0378">Hydrolase</keyword>
<dbReference type="CDD" id="cd07327">
    <property type="entry name" value="M48B_HtpX_like"/>
    <property type="match status" value="1"/>
</dbReference>
<evidence type="ECO:0000256" key="8">
    <source>
        <dbReference type="ARBA" id="ARBA00023049"/>
    </source>
</evidence>
<keyword evidence="6 10" id="KW-0862">Zinc</keyword>